<dbReference type="AlphaFoldDB" id="A0A174CLK6"/>
<evidence type="ECO:0000313" key="2">
    <source>
        <dbReference type="Proteomes" id="UP000095544"/>
    </source>
</evidence>
<reference evidence="1 2" key="1">
    <citation type="submission" date="2015-09" db="EMBL/GenBank/DDBJ databases">
        <authorList>
            <consortium name="Pathogen Informatics"/>
        </authorList>
    </citation>
    <scope>NUCLEOTIDE SEQUENCE [LARGE SCALE GENOMIC DNA]</scope>
    <source>
        <strain evidence="1 2">2789STDY5834876</strain>
    </source>
</reference>
<protein>
    <submittedName>
        <fullName evidence="1">Uncharacterized protein</fullName>
    </submittedName>
</protein>
<dbReference type="RefSeq" id="WP_055152153.1">
    <property type="nucleotide sequence ID" value="NZ_CYZU01000009.1"/>
</dbReference>
<dbReference type="OrthoDB" id="2876402at2"/>
<evidence type="ECO:0000313" key="1">
    <source>
        <dbReference type="EMBL" id="CUO12790.1"/>
    </source>
</evidence>
<dbReference type="Proteomes" id="UP000095544">
    <property type="component" value="Unassembled WGS sequence"/>
</dbReference>
<dbReference type="STRING" id="39482.ERS852491_01364"/>
<accession>A0A174CLK6</accession>
<sequence>MYNFYVMDGKKLIDYKPKKKHYASAIIRFSEKMGCLNEMSNEKFLTAYRDKFKQYLYLLIKFISNAFDSGESYTKEEIEEWFYLISGVNDMVECLTPNEFMQMFPIAKDYDGEKYEVKDYFYCIEYISQMDINKPIGQENGPEFLMEYWNWDINMYMCTWMGIVNRMHQAHGGRDITEEFFESQGVHFTTYHEEDGYMVNNVTGERHKVLKPQKNLKKLFSV</sequence>
<gene>
    <name evidence="1" type="ORF">ERS852491_01364</name>
</gene>
<proteinExistence type="predicted"/>
<organism evidence="1 2">
    <name type="scientific">Faecalicatena contorta</name>
    <dbReference type="NCBI Taxonomy" id="39482"/>
    <lineage>
        <taxon>Bacteria</taxon>
        <taxon>Bacillati</taxon>
        <taxon>Bacillota</taxon>
        <taxon>Clostridia</taxon>
        <taxon>Lachnospirales</taxon>
        <taxon>Lachnospiraceae</taxon>
        <taxon>Faecalicatena</taxon>
    </lineage>
</organism>
<dbReference type="EMBL" id="CYZU01000009">
    <property type="protein sequence ID" value="CUO12790.1"/>
    <property type="molecule type" value="Genomic_DNA"/>
</dbReference>
<name>A0A174CLK6_9FIRM</name>